<dbReference type="PANTHER" id="PTHR37466">
    <property type="entry name" value="SLR1628 PROTEIN"/>
    <property type="match status" value="1"/>
</dbReference>
<sequence>MFCRIYNNKKYCVHKAPKMNARDVVLKQLREMKNNNKSNSGIMEAYYYASIGNRMSTGPYDRFVKLVKNPTYKRLLNSISYRIINEVYDKNDMFYKCEVKVYKGSKIYIYIFELSRQFDFEKNLPLYDPIAKMDLYLYWRTNSVMLKEVLSKKNSKKKSRKKNTKLIENYQNNNSVPKNIHNKKLQVCSTNPMTGYYRTGYCNTDEYDQGTHVVCAEMDDEFLKFTKSKGNDLSTPSNSFPGLKKGDKWCLCALRWKEAMENGKAPKLDLGATEKKALEFITKDKLKKYKLN</sequence>
<dbReference type="Gene3D" id="3.30.56.110">
    <property type="entry name" value="Protein of unknown function DUF2237"/>
    <property type="match status" value="1"/>
</dbReference>
<name>A0A5B8IEH4_9VIRU</name>
<dbReference type="InterPro" id="IPR018714">
    <property type="entry name" value="DUF2237"/>
</dbReference>
<organism evidence="1">
    <name type="scientific">Mimiviridae sp. ChoanoV1</name>
    <dbReference type="NCBI Taxonomy" id="2596887"/>
    <lineage>
        <taxon>Viruses</taxon>
        <taxon>Varidnaviria</taxon>
        <taxon>Bamfordvirae</taxon>
        <taxon>Nucleocytoviricota</taxon>
        <taxon>Megaviricetes</taxon>
        <taxon>Imitervirales</taxon>
        <taxon>Schizomimiviridae</taxon>
    </lineage>
</organism>
<reference evidence="1" key="1">
    <citation type="submission" date="2018-11" db="EMBL/GenBank/DDBJ databases">
        <title>A distinct lineage of giant viruses engineers rhodopsin photosystems in predatory marine eukaryotes.</title>
        <authorList>
            <person name="Needham D.M."/>
            <person name="Yoshizawa S."/>
            <person name="Hosaka T."/>
            <person name="Poirier C."/>
            <person name="Choi C.-J."/>
            <person name="Hehenberger E."/>
            <person name="Irwin N.A.T."/>
            <person name="Wilken S."/>
            <person name="Yung C.-M."/>
            <person name="Bachy C."/>
            <person name="Kurihara R."/>
            <person name="Nakajima Y."/>
            <person name="Kojima K."/>
            <person name="Kimura-Someya T."/>
            <person name="Leonard G."/>
            <person name="Malmstrom R.R."/>
            <person name="Mende D."/>
            <person name="Olson D.K."/>
            <person name="Sudo Y."/>
            <person name="Sudek S."/>
            <person name="Richards T.A."/>
            <person name="DeLong E.F."/>
            <person name="Keeling P.J."/>
            <person name="Santoro A.E."/>
            <person name="Shirouzu M."/>
            <person name="Iwasaki W."/>
            <person name="Worden A.Z."/>
        </authorList>
    </citation>
    <scope>NUCLEOTIDE SEQUENCE</scope>
</reference>
<dbReference type="Pfam" id="PF09996">
    <property type="entry name" value="DUF2237"/>
    <property type="match status" value="1"/>
</dbReference>
<evidence type="ECO:0000313" key="1">
    <source>
        <dbReference type="EMBL" id="QDY52406.1"/>
    </source>
</evidence>
<dbReference type="EMBL" id="MK250092">
    <property type="protein sequence ID" value="QDY52406.1"/>
    <property type="molecule type" value="Genomic_DNA"/>
</dbReference>
<proteinExistence type="predicted"/>
<gene>
    <name evidence="1" type="ORF">8_3</name>
</gene>
<evidence type="ECO:0008006" key="2">
    <source>
        <dbReference type="Google" id="ProtNLM"/>
    </source>
</evidence>
<accession>A0A5B8IEH4</accession>
<protein>
    <recommendedName>
        <fullName evidence="2">DUF2237 domain-containing protein</fullName>
    </recommendedName>
</protein>
<dbReference type="PANTHER" id="PTHR37466:SF1">
    <property type="entry name" value="SLR1628 PROTEIN"/>
    <property type="match status" value="1"/>
</dbReference>